<protein>
    <submittedName>
        <fullName evidence="1">Uncharacterized protein</fullName>
    </submittedName>
</protein>
<proteinExistence type="predicted"/>
<dbReference type="EMBL" id="GDID01005577">
    <property type="protein sequence ID" value="JAP91029.1"/>
    <property type="molecule type" value="Transcribed_RNA"/>
</dbReference>
<feature type="non-terminal residue" evidence="1">
    <location>
        <position position="1"/>
    </location>
</feature>
<gene>
    <name evidence="1" type="ORF">TPC1_17476</name>
</gene>
<sequence>QKIHRHGYDINYIVVNDSLDVSFQLLSPFCFVWYVSLLLPQDMYGIIYAPKYLQIILHSSLGQIDYKSPMMQVSNTSQLQIFSISINTPVVRFLSLRFYGVMQKSPISNKYEVKISNIQARGLQLKYKAVQLMQARVSSRISTKLTRTGMLQLTGLVKEPRNWSKKSVFQEDSYNFKEQKVYVRYVATGLTALSQAVHTLDLIQMQHQKRNVEQCELCILRTDGTNLIATQNDDFINKWM</sequence>
<reference evidence="1" key="1">
    <citation type="submission" date="2015-07" db="EMBL/GenBank/DDBJ databases">
        <title>Adaptation to a free-living lifestyle via gene acquisitions in the diplomonad Trepomonas sp. PC1.</title>
        <authorList>
            <person name="Xu F."/>
            <person name="Jerlstrom-Hultqvist J."/>
            <person name="Kolisko M."/>
            <person name="Simpson A.G.B."/>
            <person name="Roger A.J."/>
            <person name="Svard S.G."/>
            <person name="Andersson J.O."/>
        </authorList>
    </citation>
    <scope>NUCLEOTIDE SEQUENCE</scope>
    <source>
        <strain evidence="1">PC1</strain>
    </source>
</reference>
<accession>A0A146K684</accession>
<organism evidence="1">
    <name type="scientific">Trepomonas sp. PC1</name>
    <dbReference type="NCBI Taxonomy" id="1076344"/>
    <lineage>
        <taxon>Eukaryota</taxon>
        <taxon>Metamonada</taxon>
        <taxon>Diplomonadida</taxon>
        <taxon>Hexamitidae</taxon>
        <taxon>Hexamitinae</taxon>
        <taxon>Trepomonas</taxon>
    </lineage>
</organism>
<evidence type="ECO:0000313" key="1">
    <source>
        <dbReference type="EMBL" id="JAP91029.1"/>
    </source>
</evidence>
<name>A0A146K684_9EUKA</name>
<feature type="non-terminal residue" evidence="1">
    <location>
        <position position="240"/>
    </location>
</feature>
<dbReference type="AlphaFoldDB" id="A0A146K684"/>